<evidence type="ECO:0000256" key="1">
    <source>
        <dbReference type="SAM" id="MobiDB-lite"/>
    </source>
</evidence>
<name>A0A4U0WNB3_9PEZI</name>
<feature type="compositionally biased region" description="Basic and acidic residues" evidence="1">
    <location>
        <begin position="564"/>
        <end position="598"/>
    </location>
</feature>
<feature type="compositionally biased region" description="Polar residues" evidence="1">
    <location>
        <begin position="107"/>
        <end position="121"/>
    </location>
</feature>
<feature type="region of interest" description="Disordered" evidence="1">
    <location>
        <begin position="747"/>
        <end position="794"/>
    </location>
</feature>
<feature type="compositionally biased region" description="Basic and acidic residues" evidence="1">
    <location>
        <begin position="245"/>
        <end position="282"/>
    </location>
</feature>
<feature type="compositionally biased region" description="Acidic residues" evidence="1">
    <location>
        <begin position="514"/>
        <end position="523"/>
    </location>
</feature>
<evidence type="ECO:0000313" key="3">
    <source>
        <dbReference type="Proteomes" id="UP000309340"/>
    </source>
</evidence>
<feature type="compositionally biased region" description="Basic and acidic residues" evidence="1">
    <location>
        <begin position="945"/>
        <end position="954"/>
    </location>
</feature>
<accession>A0A4U0WNB3</accession>
<feature type="compositionally biased region" description="Basic and acidic residues" evidence="1">
    <location>
        <begin position="70"/>
        <end position="80"/>
    </location>
</feature>
<keyword evidence="3" id="KW-1185">Reference proteome</keyword>
<feature type="compositionally biased region" description="Low complexity" evidence="1">
    <location>
        <begin position="365"/>
        <end position="380"/>
    </location>
</feature>
<feature type="compositionally biased region" description="Polar residues" evidence="1">
    <location>
        <begin position="284"/>
        <end position="294"/>
    </location>
</feature>
<feature type="compositionally biased region" description="Polar residues" evidence="1">
    <location>
        <begin position="906"/>
        <end position="915"/>
    </location>
</feature>
<gene>
    <name evidence="2" type="ORF">B0A55_10098</name>
</gene>
<dbReference type="AlphaFoldDB" id="A0A4U0WNB3"/>
<reference evidence="2 3" key="1">
    <citation type="submission" date="2017-03" db="EMBL/GenBank/DDBJ databases">
        <title>Genomes of endolithic fungi from Antarctica.</title>
        <authorList>
            <person name="Coleine C."/>
            <person name="Masonjones S."/>
            <person name="Stajich J.E."/>
        </authorList>
    </citation>
    <scope>NUCLEOTIDE SEQUENCE [LARGE SCALE GENOMIC DNA]</scope>
    <source>
        <strain evidence="2 3">CCFEE 5184</strain>
    </source>
</reference>
<feature type="compositionally biased region" description="Acidic residues" evidence="1">
    <location>
        <begin position="994"/>
        <end position="1005"/>
    </location>
</feature>
<feature type="compositionally biased region" description="Polar residues" evidence="1">
    <location>
        <begin position="640"/>
        <end position="651"/>
    </location>
</feature>
<feature type="non-terminal residue" evidence="2">
    <location>
        <position position="1"/>
    </location>
</feature>
<feature type="compositionally biased region" description="Basic residues" evidence="1">
    <location>
        <begin position="755"/>
        <end position="767"/>
    </location>
</feature>
<organism evidence="2 3">
    <name type="scientific">Friedmanniomyces simplex</name>
    <dbReference type="NCBI Taxonomy" id="329884"/>
    <lineage>
        <taxon>Eukaryota</taxon>
        <taxon>Fungi</taxon>
        <taxon>Dikarya</taxon>
        <taxon>Ascomycota</taxon>
        <taxon>Pezizomycotina</taxon>
        <taxon>Dothideomycetes</taxon>
        <taxon>Dothideomycetidae</taxon>
        <taxon>Mycosphaerellales</taxon>
        <taxon>Teratosphaeriaceae</taxon>
        <taxon>Friedmanniomyces</taxon>
    </lineage>
</organism>
<feature type="region of interest" description="Disordered" evidence="1">
    <location>
        <begin position="1"/>
        <end position="608"/>
    </location>
</feature>
<feature type="region of interest" description="Disordered" evidence="1">
    <location>
        <begin position="815"/>
        <end position="1005"/>
    </location>
</feature>
<feature type="region of interest" description="Disordered" evidence="1">
    <location>
        <begin position="632"/>
        <end position="674"/>
    </location>
</feature>
<feature type="compositionally biased region" description="Basic and acidic residues" evidence="1">
    <location>
        <begin position="395"/>
        <end position="408"/>
    </location>
</feature>
<feature type="compositionally biased region" description="Low complexity" evidence="1">
    <location>
        <begin position="855"/>
        <end position="870"/>
    </location>
</feature>
<feature type="compositionally biased region" description="Basic residues" evidence="1">
    <location>
        <begin position="45"/>
        <end position="57"/>
    </location>
</feature>
<proteinExistence type="predicted"/>
<feature type="compositionally biased region" description="Polar residues" evidence="1">
    <location>
        <begin position="410"/>
        <end position="422"/>
    </location>
</feature>
<feature type="compositionally biased region" description="Polar residues" evidence="1">
    <location>
        <begin position="136"/>
        <end position="152"/>
    </location>
</feature>
<feature type="compositionally biased region" description="Basic residues" evidence="1">
    <location>
        <begin position="489"/>
        <end position="508"/>
    </location>
</feature>
<comment type="caution">
    <text evidence="2">The sequence shown here is derived from an EMBL/GenBank/DDBJ whole genome shotgun (WGS) entry which is preliminary data.</text>
</comment>
<protein>
    <submittedName>
        <fullName evidence="2">Uncharacterized protein</fullName>
    </submittedName>
</protein>
<feature type="compositionally biased region" description="Basic and acidic residues" evidence="1">
    <location>
        <begin position="977"/>
        <end position="993"/>
    </location>
</feature>
<feature type="compositionally biased region" description="Acidic residues" evidence="1">
    <location>
        <begin position="930"/>
        <end position="944"/>
    </location>
</feature>
<feature type="compositionally biased region" description="Polar residues" evidence="1">
    <location>
        <begin position="828"/>
        <end position="854"/>
    </location>
</feature>
<dbReference type="EMBL" id="NAJQ01000808">
    <property type="protein sequence ID" value="TKA64710.1"/>
    <property type="molecule type" value="Genomic_DNA"/>
</dbReference>
<dbReference type="Proteomes" id="UP000309340">
    <property type="component" value="Unassembled WGS sequence"/>
</dbReference>
<feature type="compositionally biased region" description="Low complexity" evidence="1">
    <location>
        <begin position="32"/>
        <end position="44"/>
    </location>
</feature>
<sequence>HREPQRGQHASGGSTPVARAPADPKLHKELLSGSTTPTPSGGSSPKKKKQNRGKGKTKPSVLLGDAVADAAKEMEKRADSVRATSKAKSDAVADLTVSAENPPKAKATQTTETSKDSSIVTQPEPLSIDTAASARGSVSTQSGEPVQTTSEIAFTPATEVTARLPQLQKPATVQDNAEADAMQPFRKPPASTKEKAGEPGPVDVAFAAKAEEEAEPASQGGGKEEARQSASAAMKSKTGAGEADLPEKIDVEPVDDSFHTAKGTPDHDQQGRADRQRDRESEESTVTNDTSFTDATDRSRASTVIHRPETPIAGVSSGTTIIVSSKSEPPAAESAAPSDGIAEPLAADGTSPITRSPGLIHPQIATASRSPASTSTASAAKNLSKNAPVALPKVRIIEPPKSQGDDKVSFNASQRTTSGNSVPPTPAFVTAPNTPALPDETEKPDIDAGQTGEEPEPSQPTAKTAEKLEKPKGPAQTTSLLGGLFAKPQRQKPKKPKAQKGKGSMRGRPKTDDDAASEAPSEDLTDRIVSGTMQLGAPTDKRASAPEVSANGTRGGVRGQVTTKRNDSKVRKAADARGSDKSEDAEVPGSERDNKEPTFKPLSRDVSPLKFGGAIDNIISFLGSSISPPALTLKTKTEEPSQQQPNPTVAQSDGLATKGTEPRQTAGAQTGAGFDRIFTDRCELPAQLRIGSSDSAFLGCPKQPFRSFRKDVLTDGACDGGDGGGASGGGVGLGIITAPATSLDAAAVNEEGAKPKKKKRKAAKKKKSEGLEQAYGDSEDVGAGAEAKLPLEDDERVLEAGEVFQFRFEAYSGPATGPSAFHDAASEAPSQTLMSEAGSEASSRTLGRSTSHDQTPSSTAAASSTHGSPSRLHNMIKRQSDGVIVPAPNRTLLRRKKNLSRVASGANKTPESEVSSPMEAKGEEMKSVWVDEDPESSDDDDEVEEAGKSLDKVLDQAQRQTMKQSRPMLYLYVGPGRQEKKEEESGKKARVEEVVEDDAEEAPDVGEEILDEALKRWTEREQGKKT</sequence>
<evidence type="ECO:0000313" key="2">
    <source>
        <dbReference type="EMBL" id="TKA64710.1"/>
    </source>
</evidence>
<feature type="compositionally biased region" description="Low complexity" evidence="1">
    <location>
        <begin position="324"/>
        <end position="338"/>
    </location>
</feature>